<dbReference type="GO" id="GO:0006355">
    <property type="term" value="P:regulation of DNA-templated transcription"/>
    <property type="evidence" value="ECO:0007669"/>
    <property type="project" value="InterPro"/>
</dbReference>
<dbReference type="PANTHER" id="PTHR44688:SF16">
    <property type="entry name" value="DNA-BINDING TRANSCRIPTIONAL ACTIVATOR DEVR_DOSR"/>
    <property type="match status" value="1"/>
</dbReference>
<feature type="domain" description="Response regulatory" evidence="7">
    <location>
        <begin position="89"/>
        <end position="203"/>
    </location>
</feature>
<proteinExistence type="predicted"/>
<dbReference type="EMBL" id="JAEQNE010000008">
    <property type="protein sequence ID" value="MBL0394576.1"/>
    <property type="molecule type" value="Genomic_DNA"/>
</dbReference>
<dbReference type="SMART" id="SM00421">
    <property type="entry name" value="HTH_LUXR"/>
    <property type="match status" value="1"/>
</dbReference>
<evidence type="ECO:0000313" key="9">
    <source>
        <dbReference type="Proteomes" id="UP000599109"/>
    </source>
</evidence>
<feature type="compositionally biased region" description="Basic and acidic residues" evidence="5">
    <location>
        <begin position="8"/>
        <end position="21"/>
    </location>
</feature>
<dbReference type="InterPro" id="IPR000792">
    <property type="entry name" value="Tscrpt_reg_LuxR_C"/>
</dbReference>
<dbReference type="CDD" id="cd17537">
    <property type="entry name" value="REC_FixJ"/>
    <property type="match status" value="1"/>
</dbReference>
<sequence length="290" mass="31864">MQLQSQEGAEKPGNEPWDHTRSARTTCPNEKLLSRNARLTFSCRFLHYAYKFCTALRLPACPEGGKVDPVSIAPGERQVPFVPSQQPARIHVVDDDASICRALERLLRIEGYDVVTHTSAESFLGSYDPDVHGCVILDVSMPGLDGLGLQHSLVAQGRHPAIIFLTGLADVPLCASAMREGAVDFLTKPVGEEVLLSAIARALSVDLRQRCVVARRAHVETLMASLTRREHEVLQHVMNGRLNKQIAADLGTAEKTVKVHRARAMEKMQVRSVAELVRLVERALLSPEAA</sequence>
<dbReference type="GO" id="GO:0003677">
    <property type="term" value="F:DNA binding"/>
    <property type="evidence" value="ECO:0007669"/>
    <property type="project" value="UniProtKB-KW"/>
</dbReference>
<dbReference type="SMART" id="SM00448">
    <property type="entry name" value="REC"/>
    <property type="match status" value="1"/>
</dbReference>
<evidence type="ECO:0000256" key="1">
    <source>
        <dbReference type="ARBA" id="ARBA00023015"/>
    </source>
</evidence>
<dbReference type="CDD" id="cd06170">
    <property type="entry name" value="LuxR_C_like"/>
    <property type="match status" value="1"/>
</dbReference>
<feature type="region of interest" description="Disordered" evidence="5">
    <location>
        <begin position="1"/>
        <end position="25"/>
    </location>
</feature>
<comment type="caution">
    <text evidence="8">The sequence shown here is derived from an EMBL/GenBank/DDBJ whole genome shotgun (WGS) entry which is preliminary data.</text>
</comment>
<evidence type="ECO:0000256" key="4">
    <source>
        <dbReference type="PROSITE-ProRule" id="PRU00169"/>
    </source>
</evidence>
<name>A0A937CVM6_9BURK</name>
<keyword evidence="9" id="KW-1185">Reference proteome</keyword>
<dbReference type="PROSITE" id="PS50110">
    <property type="entry name" value="RESPONSE_REGULATORY"/>
    <property type="match status" value="1"/>
</dbReference>
<dbReference type="Proteomes" id="UP000599109">
    <property type="component" value="Unassembled WGS sequence"/>
</dbReference>
<dbReference type="InterPro" id="IPR011006">
    <property type="entry name" value="CheY-like_superfamily"/>
</dbReference>
<dbReference type="Gene3D" id="1.10.10.10">
    <property type="entry name" value="Winged helix-like DNA-binding domain superfamily/Winged helix DNA-binding domain"/>
    <property type="match status" value="1"/>
</dbReference>
<reference evidence="8 9" key="1">
    <citation type="journal article" date="2017" name="Int. J. Syst. Evol. Microbiol.">
        <title>Ramlibacter monticola sp. nov., isolated from forest soil.</title>
        <authorList>
            <person name="Chaudhary D.K."/>
            <person name="Kim J."/>
        </authorList>
    </citation>
    <scope>NUCLEOTIDE SEQUENCE [LARGE SCALE GENOMIC DNA]</scope>
    <source>
        <strain evidence="8 9">KACC 19175</strain>
    </source>
</reference>
<evidence type="ECO:0000256" key="5">
    <source>
        <dbReference type="SAM" id="MobiDB-lite"/>
    </source>
</evidence>
<protein>
    <submittedName>
        <fullName evidence="8">Response regulator transcription factor</fullName>
    </submittedName>
</protein>
<evidence type="ECO:0000259" key="6">
    <source>
        <dbReference type="PROSITE" id="PS50043"/>
    </source>
</evidence>
<dbReference type="PROSITE" id="PS50043">
    <property type="entry name" value="HTH_LUXR_2"/>
    <property type="match status" value="1"/>
</dbReference>
<keyword evidence="1" id="KW-0805">Transcription regulation</keyword>
<dbReference type="SUPFAM" id="SSF52172">
    <property type="entry name" value="CheY-like"/>
    <property type="match status" value="1"/>
</dbReference>
<feature type="modified residue" description="4-aspartylphosphate" evidence="4">
    <location>
        <position position="138"/>
    </location>
</feature>
<keyword evidence="3" id="KW-0804">Transcription</keyword>
<dbReference type="AlphaFoldDB" id="A0A937CVM6"/>
<dbReference type="SUPFAM" id="SSF46894">
    <property type="entry name" value="C-terminal effector domain of the bipartite response regulators"/>
    <property type="match status" value="1"/>
</dbReference>
<evidence type="ECO:0000256" key="3">
    <source>
        <dbReference type="ARBA" id="ARBA00023163"/>
    </source>
</evidence>
<feature type="domain" description="HTH luxR-type" evidence="6">
    <location>
        <begin position="219"/>
        <end position="284"/>
    </location>
</feature>
<keyword evidence="4" id="KW-0597">Phosphoprotein</keyword>
<dbReference type="Pfam" id="PF00072">
    <property type="entry name" value="Response_reg"/>
    <property type="match status" value="1"/>
</dbReference>
<dbReference type="GO" id="GO:0000160">
    <property type="term" value="P:phosphorelay signal transduction system"/>
    <property type="evidence" value="ECO:0007669"/>
    <property type="project" value="InterPro"/>
</dbReference>
<accession>A0A937CVM6</accession>
<evidence type="ECO:0000313" key="8">
    <source>
        <dbReference type="EMBL" id="MBL0394576.1"/>
    </source>
</evidence>
<dbReference type="Pfam" id="PF00196">
    <property type="entry name" value="GerE"/>
    <property type="match status" value="1"/>
</dbReference>
<organism evidence="8 9">
    <name type="scientific">Ramlibacter monticola</name>
    <dbReference type="NCBI Taxonomy" id="1926872"/>
    <lineage>
        <taxon>Bacteria</taxon>
        <taxon>Pseudomonadati</taxon>
        <taxon>Pseudomonadota</taxon>
        <taxon>Betaproteobacteria</taxon>
        <taxon>Burkholderiales</taxon>
        <taxon>Comamonadaceae</taxon>
        <taxon>Ramlibacter</taxon>
    </lineage>
</organism>
<dbReference type="InterPro" id="IPR001789">
    <property type="entry name" value="Sig_transdc_resp-reg_receiver"/>
</dbReference>
<gene>
    <name evidence="8" type="ORF">JJ685_25780</name>
</gene>
<dbReference type="PRINTS" id="PR00038">
    <property type="entry name" value="HTHLUXR"/>
</dbReference>
<keyword evidence="2" id="KW-0238">DNA-binding</keyword>
<dbReference type="PANTHER" id="PTHR44688">
    <property type="entry name" value="DNA-BINDING TRANSCRIPTIONAL ACTIVATOR DEVR_DOSR"/>
    <property type="match status" value="1"/>
</dbReference>
<dbReference type="Gene3D" id="3.40.50.2300">
    <property type="match status" value="1"/>
</dbReference>
<dbReference type="InterPro" id="IPR036388">
    <property type="entry name" value="WH-like_DNA-bd_sf"/>
</dbReference>
<dbReference type="InterPro" id="IPR016032">
    <property type="entry name" value="Sig_transdc_resp-reg_C-effctor"/>
</dbReference>
<evidence type="ECO:0000256" key="2">
    <source>
        <dbReference type="ARBA" id="ARBA00023125"/>
    </source>
</evidence>
<evidence type="ECO:0000259" key="7">
    <source>
        <dbReference type="PROSITE" id="PS50110"/>
    </source>
</evidence>